<protein>
    <recommendedName>
        <fullName evidence="3">DUF1127 domain-containing protein</fullName>
    </recommendedName>
</protein>
<reference evidence="2" key="1">
    <citation type="submission" date="2016-10" db="EMBL/GenBank/DDBJ databases">
        <authorList>
            <person name="Varghese N."/>
            <person name="Submissions S."/>
        </authorList>
    </citation>
    <scope>NUCLEOTIDE SEQUENCE [LARGE SCALE GENOMIC DNA]</scope>
    <source>
        <strain evidence="2">CGMCC 1.6775</strain>
    </source>
</reference>
<gene>
    <name evidence="1" type="ORF">SAMN04487961_3265</name>
</gene>
<dbReference type="Proteomes" id="UP000199339">
    <property type="component" value="Unassembled WGS sequence"/>
</dbReference>
<name>A0A1I4ZLE5_9GAMM</name>
<sequence length="50" mass="5980">MKTAATWFKGWRMKRKFVRLVENTDPRLLLDAGVSPEVVEARLRTPFWKF</sequence>
<dbReference type="EMBL" id="FOUR01000009">
    <property type="protein sequence ID" value="SFN50873.1"/>
    <property type="molecule type" value="Genomic_DNA"/>
</dbReference>
<dbReference type="AlphaFoldDB" id="A0A1I4ZLE5"/>
<accession>A0A1I4ZLE5</accession>
<proteinExistence type="predicted"/>
<evidence type="ECO:0000313" key="1">
    <source>
        <dbReference type="EMBL" id="SFN50873.1"/>
    </source>
</evidence>
<evidence type="ECO:0000313" key="2">
    <source>
        <dbReference type="Proteomes" id="UP000199339"/>
    </source>
</evidence>
<keyword evidence="2" id="KW-1185">Reference proteome</keyword>
<evidence type="ECO:0008006" key="3">
    <source>
        <dbReference type="Google" id="ProtNLM"/>
    </source>
</evidence>
<organism evidence="1 2">
    <name type="scientific">Marinobacter pelagius</name>
    <dbReference type="NCBI Taxonomy" id="379482"/>
    <lineage>
        <taxon>Bacteria</taxon>
        <taxon>Pseudomonadati</taxon>
        <taxon>Pseudomonadota</taxon>
        <taxon>Gammaproteobacteria</taxon>
        <taxon>Pseudomonadales</taxon>
        <taxon>Marinobacteraceae</taxon>
        <taxon>Marinobacter</taxon>
    </lineage>
</organism>